<dbReference type="InterPro" id="IPR036291">
    <property type="entry name" value="NAD(P)-bd_dom_sf"/>
</dbReference>
<reference evidence="2 3" key="1">
    <citation type="submission" date="2020-07" db="EMBL/GenBank/DDBJ databases">
        <title>Halosimplex litoreum sp. nov. and Halosimplex rubrum sp. nov., isolated from different salt environments.</title>
        <authorList>
            <person name="Cui H."/>
        </authorList>
    </citation>
    <scope>NUCLEOTIDE SEQUENCE [LARGE SCALE GENOMIC DNA]</scope>
    <source>
        <strain evidence="2 3">R2</strain>
    </source>
</reference>
<dbReference type="GeneID" id="56081157"/>
<name>A0A7D5PDK2_9EURY</name>
<accession>A0A7D5PDK2</accession>
<dbReference type="KEGG" id="hpel:HZS54_01170"/>
<dbReference type="AlphaFoldDB" id="A0A7D5PDK2"/>
<dbReference type="RefSeq" id="WP_179920150.1">
    <property type="nucleotide sequence ID" value="NZ_CP058909.1"/>
</dbReference>
<gene>
    <name evidence="2" type="ORF">HZS54_01170</name>
</gene>
<dbReference type="InterPro" id="IPR002347">
    <property type="entry name" value="SDR_fam"/>
</dbReference>
<organism evidence="2 3">
    <name type="scientific">Halosimplex pelagicum</name>
    <dbReference type="NCBI Taxonomy" id="869886"/>
    <lineage>
        <taxon>Archaea</taxon>
        <taxon>Methanobacteriati</taxon>
        <taxon>Methanobacteriota</taxon>
        <taxon>Stenosarchaea group</taxon>
        <taxon>Halobacteria</taxon>
        <taxon>Halobacteriales</taxon>
        <taxon>Haloarculaceae</taxon>
        <taxon>Halosimplex</taxon>
    </lineage>
</organism>
<dbReference type="SUPFAM" id="SSF51735">
    <property type="entry name" value="NAD(P)-binding Rossmann-fold domains"/>
    <property type="match status" value="1"/>
</dbReference>
<dbReference type="Gene3D" id="3.40.50.720">
    <property type="entry name" value="NAD(P)-binding Rossmann-like Domain"/>
    <property type="match status" value="1"/>
</dbReference>
<proteinExistence type="predicted"/>
<dbReference type="Proteomes" id="UP000509346">
    <property type="component" value="Chromosome"/>
</dbReference>
<evidence type="ECO:0000256" key="1">
    <source>
        <dbReference type="SAM" id="MobiDB-lite"/>
    </source>
</evidence>
<protein>
    <submittedName>
        <fullName evidence="2">SDR family NAD(P)-dependent oxidoreductase</fullName>
    </submittedName>
</protein>
<keyword evidence="3" id="KW-1185">Reference proteome</keyword>
<dbReference type="Pfam" id="PF00106">
    <property type="entry name" value="adh_short"/>
    <property type="match status" value="1"/>
</dbReference>
<evidence type="ECO:0000313" key="2">
    <source>
        <dbReference type="EMBL" id="QLH80319.1"/>
    </source>
</evidence>
<evidence type="ECO:0000313" key="3">
    <source>
        <dbReference type="Proteomes" id="UP000509346"/>
    </source>
</evidence>
<dbReference type="EMBL" id="CP058909">
    <property type="protein sequence ID" value="QLH80319.1"/>
    <property type="molecule type" value="Genomic_DNA"/>
</dbReference>
<sequence>MGTTDFDFAGGTVLVTGGGSGIGRALAPAFADADAAVVVADRCERPRDDDAAAPTHSASRTERYSGGTRSVV</sequence>
<feature type="region of interest" description="Disordered" evidence="1">
    <location>
        <begin position="45"/>
        <end position="72"/>
    </location>
</feature>